<organism evidence="1 2">
    <name type="scientific">Steinernema carpocapsae</name>
    <name type="common">Entomopathogenic nematode</name>
    <dbReference type="NCBI Taxonomy" id="34508"/>
    <lineage>
        <taxon>Eukaryota</taxon>
        <taxon>Metazoa</taxon>
        <taxon>Ecdysozoa</taxon>
        <taxon>Nematoda</taxon>
        <taxon>Chromadorea</taxon>
        <taxon>Rhabditida</taxon>
        <taxon>Tylenchina</taxon>
        <taxon>Panagrolaimomorpha</taxon>
        <taxon>Strongyloidoidea</taxon>
        <taxon>Steinernematidae</taxon>
        <taxon>Steinernema</taxon>
    </lineage>
</organism>
<dbReference type="AlphaFoldDB" id="A0A4U5MLK1"/>
<sequence length="66" mass="7765">MERRAVEQFNLTLCTMLYTDSTTISGNHRIRLNCTNFLIQPKYYQNDVAQTFQNTKMRTIGFRAKA</sequence>
<evidence type="ECO:0000313" key="2">
    <source>
        <dbReference type="Proteomes" id="UP000298663"/>
    </source>
</evidence>
<gene>
    <name evidence="1" type="ORF">L596_022095</name>
</gene>
<comment type="caution">
    <text evidence="1">The sequence shown here is derived from an EMBL/GenBank/DDBJ whole genome shotgun (WGS) entry which is preliminary data.</text>
</comment>
<protein>
    <submittedName>
        <fullName evidence="1">Uncharacterized protein</fullName>
    </submittedName>
</protein>
<keyword evidence="2" id="KW-1185">Reference proteome</keyword>
<reference evidence="1 2" key="2">
    <citation type="journal article" date="2019" name="G3 (Bethesda)">
        <title>Hybrid Assembly of the Genome of the Entomopathogenic Nematode Steinernema carpocapsae Identifies the X-Chromosome.</title>
        <authorList>
            <person name="Serra L."/>
            <person name="Macchietto M."/>
            <person name="Macias-Munoz A."/>
            <person name="McGill C.J."/>
            <person name="Rodriguez I.M."/>
            <person name="Rodriguez B."/>
            <person name="Murad R."/>
            <person name="Mortazavi A."/>
        </authorList>
    </citation>
    <scope>NUCLEOTIDE SEQUENCE [LARGE SCALE GENOMIC DNA]</scope>
    <source>
        <strain evidence="1 2">ALL</strain>
    </source>
</reference>
<dbReference type="EMBL" id="AZBU02000007">
    <property type="protein sequence ID" value="TKR70023.1"/>
    <property type="molecule type" value="Genomic_DNA"/>
</dbReference>
<name>A0A4U5MLK1_STECR</name>
<proteinExistence type="predicted"/>
<accession>A0A4U5MLK1</accession>
<evidence type="ECO:0000313" key="1">
    <source>
        <dbReference type="EMBL" id="TKR70023.1"/>
    </source>
</evidence>
<reference evidence="1 2" key="1">
    <citation type="journal article" date="2015" name="Genome Biol.">
        <title>Comparative genomics of Steinernema reveals deeply conserved gene regulatory networks.</title>
        <authorList>
            <person name="Dillman A.R."/>
            <person name="Macchietto M."/>
            <person name="Porter C.F."/>
            <person name="Rogers A."/>
            <person name="Williams B."/>
            <person name="Antoshechkin I."/>
            <person name="Lee M.M."/>
            <person name="Goodwin Z."/>
            <person name="Lu X."/>
            <person name="Lewis E.E."/>
            <person name="Goodrich-Blair H."/>
            <person name="Stock S.P."/>
            <person name="Adams B.J."/>
            <person name="Sternberg P.W."/>
            <person name="Mortazavi A."/>
        </authorList>
    </citation>
    <scope>NUCLEOTIDE SEQUENCE [LARGE SCALE GENOMIC DNA]</scope>
    <source>
        <strain evidence="1 2">ALL</strain>
    </source>
</reference>
<dbReference type="Proteomes" id="UP000298663">
    <property type="component" value="Unassembled WGS sequence"/>
</dbReference>